<keyword evidence="4" id="KW-0436">Ligase</keyword>
<evidence type="ECO:0000256" key="1">
    <source>
        <dbReference type="SAM" id="MobiDB-lite"/>
    </source>
</evidence>
<reference evidence="4 5" key="1">
    <citation type="submission" date="2020-04" db="EMBL/GenBank/DDBJ databases">
        <title>MicrobeNet Type strains.</title>
        <authorList>
            <person name="Nicholson A.C."/>
        </authorList>
    </citation>
    <scope>NUCLEOTIDE SEQUENCE [LARGE SCALE GENOMIC DNA]</scope>
    <source>
        <strain evidence="4 5">JCM 12354</strain>
    </source>
</reference>
<dbReference type="PANTHER" id="PTHR43767:SF1">
    <property type="entry name" value="NONRIBOSOMAL PEPTIDE SYNTHASE PES1 (EUROFUNG)-RELATED"/>
    <property type="match status" value="1"/>
</dbReference>
<dbReference type="Proteomes" id="UP000565711">
    <property type="component" value="Unassembled WGS sequence"/>
</dbReference>
<sequence>MTTGNTGNAPSAAFDEGAADGASRSQEELDTLAAAWHDRVRHEPDAPALVYFDTTLTVREADDLATALAAAFADRGVSHGERVGIHLQNIPQYALVLLAVWKLGATALLLNPMYRGRELRELIGDAEPVGIITTDRDVPQVREDVADSTVRWVLGTAESELQCRNDRRIFNGEPAPAEPDLLGLAHRYLGKHPPQTQVHGEDLAFLAYTSGTTGPPKGAMNSHTSVRAVTTSFAELAGITPGDVVYALAPLFHITGAVVIGALALTERTALVFTGRFHTEVAVDAIREHGVTYTIGSITAFNAMMNSEYASAEHLRSIKTLYSGGAPVPPSTVARFRERFGHYIHNAYGMTETSSAVTAVPPGTSAPVDPDSGTLSIGLPLPGVNVEIVDPDGHPLPPGSQGELVVTGPQVIRGYWRKPDESEAALPEGRLRTGDSAIVDEQGWVYLVDRIKDQINVSGYKVWPREVEDVLYEHPAVLEAAVVGVADEYRGESVAAYVSLKDGHTADADALIAFARERLAPYKRPRSVGILADLPKTQTGKIRRRALREHLQDIRTQ</sequence>
<dbReference type="PANTHER" id="PTHR43767">
    <property type="entry name" value="LONG-CHAIN-FATTY-ACID--COA LIGASE"/>
    <property type="match status" value="1"/>
</dbReference>
<dbReference type="InterPro" id="IPR042099">
    <property type="entry name" value="ANL_N_sf"/>
</dbReference>
<dbReference type="InterPro" id="IPR045851">
    <property type="entry name" value="AMP-bd_C_sf"/>
</dbReference>
<name>A0A846Y5F6_9NOCA</name>
<gene>
    <name evidence="4" type="ORF">HGA08_30120</name>
</gene>
<dbReference type="SUPFAM" id="SSF56801">
    <property type="entry name" value="Acetyl-CoA synthetase-like"/>
    <property type="match status" value="1"/>
</dbReference>
<accession>A0A846Y5F6</accession>
<feature type="domain" description="AMP-dependent synthetase/ligase" evidence="2">
    <location>
        <begin position="38"/>
        <end position="416"/>
    </location>
</feature>
<dbReference type="Gene3D" id="3.30.300.30">
    <property type="match status" value="1"/>
</dbReference>
<dbReference type="EMBL" id="JAAXOP010000030">
    <property type="protein sequence ID" value="NKY54443.1"/>
    <property type="molecule type" value="Genomic_DNA"/>
</dbReference>
<organism evidence="4 5">
    <name type="scientific">Nocardia vermiculata</name>
    <dbReference type="NCBI Taxonomy" id="257274"/>
    <lineage>
        <taxon>Bacteria</taxon>
        <taxon>Bacillati</taxon>
        <taxon>Actinomycetota</taxon>
        <taxon>Actinomycetes</taxon>
        <taxon>Mycobacteriales</taxon>
        <taxon>Nocardiaceae</taxon>
        <taxon>Nocardia</taxon>
    </lineage>
</organism>
<dbReference type="InterPro" id="IPR025110">
    <property type="entry name" value="AMP-bd_C"/>
</dbReference>
<dbReference type="Pfam" id="PF13193">
    <property type="entry name" value="AMP-binding_C"/>
    <property type="match status" value="1"/>
</dbReference>
<proteinExistence type="predicted"/>
<protein>
    <submittedName>
        <fullName evidence="4">Long-chain fatty acid--CoA ligase</fullName>
    </submittedName>
</protein>
<dbReference type="GO" id="GO:0016878">
    <property type="term" value="F:acid-thiol ligase activity"/>
    <property type="evidence" value="ECO:0007669"/>
    <property type="project" value="UniProtKB-ARBA"/>
</dbReference>
<dbReference type="InterPro" id="IPR000873">
    <property type="entry name" value="AMP-dep_synth/lig_dom"/>
</dbReference>
<evidence type="ECO:0000259" key="3">
    <source>
        <dbReference type="Pfam" id="PF13193"/>
    </source>
</evidence>
<dbReference type="PROSITE" id="PS00455">
    <property type="entry name" value="AMP_BINDING"/>
    <property type="match status" value="1"/>
</dbReference>
<dbReference type="AlphaFoldDB" id="A0A846Y5F6"/>
<dbReference type="InterPro" id="IPR020845">
    <property type="entry name" value="AMP-binding_CS"/>
</dbReference>
<evidence type="ECO:0000313" key="5">
    <source>
        <dbReference type="Proteomes" id="UP000565711"/>
    </source>
</evidence>
<feature type="domain" description="AMP-binding enzyme C-terminal" evidence="3">
    <location>
        <begin position="466"/>
        <end position="541"/>
    </location>
</feature>
<evidence type="ECO:0000259" key="2">
    <source>
        <dbReference type="Pfam" id="PF00501"/>
    </source>
</evidence>
<feature type="region of interest" description="Disordered" evidence="1">
    <location>
        <begin position="1"/>
        <end position="21"/>
    </location>
</feature>
<dbReference type="RefSeq" id="WP_067881578.1">
    <property type="nucleotide sequence ID" value="NZ_JAAXOP010000030.1"/>
</dbReference>
<keyword evidence="5" id="KW-1185">Reference proteome</keyword>
<comment type="caution">
    <text evidence="4">The sequence shown here is derived from an EMBL/GenBank/DDBJ whole genome shotgun (WGS) entry which is preliminary data.</text>
</comment>
<evidence type="ECO:0000313" key="4">
    <source>
        <dbReference type="EMBL" id="NKY54443.1"/>
    </source>
</evidence>
<dbReference type="Gene3D" id="3.40.50.12780">
    <property type="entry name" value="N-terminal domain of ligase-like"/>
    <property type="match status" value="1"/>
</dbReference>
<dbReference type="Pfam" id="PF00501">
    <property type="entry name" value="AMP-binding"/>
    <property type="match status" value="1"/>
</dbReference>
<dbReference type="InterPro" id="IPR050237">
    <property type="entry name" value="ATP-dep_AMP-bd_enzyme"/>
</dbReference>